<dbReference type="EMBL" id="JAOCAP010000003">
    <property type="protein sequence ID" value="MDH1318385.1"/>
    <property type="molecule type" value="Genomic_DNA"/>
</dbReference>
<evidence type="ECO:0000313" key="2">
    <source>
        <dbReference type="EMBL" id="MDH1318385.1"/>
    </source>
</evidence>
<dbReference type="AlphaFoldDB" id="A0AA42PQX0"/>
<evidence type="ECO:0000313" key="3">
    <source>
        <dbReference type="Proteomes" id="UP001158416"/>
    </source>
</evidence>
<feature type="signal peptide" evidence="1">
    <location>
        <begin position="1"/>
        <end position="20"/>
    </location>
</feature>
<feature type="chain" id="PRO_5041291719" evidence="1">
    <location>
        <begin position="21"/>
        <end position="184"/>
    </location>
</feature>
<sequence>MKKRLSVSLFFTLMSTFLSSYEVVAQTMPRILAKDDFSLQLNDQIVALGERWTPEVARKIAVSVEGSFVGEVPFDGTNYKFYQHQKTGLRIFSSNLWWDKTERSVDDYIVAQITLTAPDGKTVRGIHIGSTINELIKAYGSGQVENDSGEQWVSYELGKKLLSFELKDSKVVKITMNYENGTSE</sequence>
<protein>
    <submittedName>
        <fullName evidence="2">Uncharacterized protein</fullName>
    </submittedName>
</protein>
<name>A0AA42PQX0_9ENTR</name>
<dbReference type="RefSeq" id="WP_239511984.1">
    <property type="nucleotide sequence ID" value="NZ_JAOCAP010000003.1"/>
</dbReference>
<comment type="caution">
    <text evidence="2">The sequence shown here is derived from an EMBL/GenBank/DDBJ whole genome shotgun (WGS) entry which is preliminary data.</text>
</comment>
<reference evidence="2" key="1">
    <citation type="submission" date="2022-09" db="EMBL/GenBank/DDBJ databases">
        <title>Intensive care unit water sources are persistently colonized with multi-drug resistant bacteria and are the site of extensive horizontal gene transfer of antibiotic resistance genes.</title>
        <authorList>
            <person name="Diorio-Toth L."/>
        </authorList>
    </citation>
    <scope>NUCLEOTIDE SEQUENCE</scope>
    <source>
        <strain evidence="2">GD03936</strain>
    </source>
</reference>
<evidence type="ECO:0000256" key="1">
    <source>
        <dbReference type="SAM" id="SignalP"/>
    </source>
</evidence>
<dbReference type="Proteomes" id="UP001158416">
    <property type="component" value="Unassembled WGS sequence"/>
</dbReference>
<proteinExistence type="predicted"/>
<accession>A0AA42PQX0</accession>
<keyword evidence="1" id="KW-0732">Signal</keyword>
<organism evidence="2 3">
    <name type="scientific">Enterobacter bugandensis</name>
    <dbReference type="NCBI Taxonomy" id="881260"/>
    <lineage>
        <taxon>Bacteria</taxon>
        <taxon>Pseudomonadati</taxon>
        <taxon>Pseudomonadota</taxon>
        <taxon>Gammaproteobacteria</taxon>
        <taxon>Enterobacterales</taxon>
        <taxon>Enterobacteriaceae</taxon>
        <taxon>Enterobacter</taxon>
    </lineage>
</organism>
<gene>
    <name evidence="2" type="ORF">N5C39_08415</name>
</gene>